<dbReference type="AlphaFoldDB" id="A0A4C1W2V4"/>
<gene>
    <name evidence="1" type="ORF">EVAR_39455_1</name>
</gene>
<protein>
    <submittedName>
        <fullName evidence="1">Uncharacterized protein</fullName>
    </submittedName>
</protein>
<keyword evidence="2" id="KW-1185">Reference proteome</keyword>
<name>A0A4C1W2V4_EUMVA</name>
<organism evidence="1 2">
    <name type="scientific">Eumeta variegata</name>
    <name type="common">Bagworm moth</name>
    <name type="synonym">Eumeta japonica</name>
    <dbReference type="NCBI Taxonomy" id="151549"/>
    <lineage>
        <taxon>Eukaryota</taxon>
        <taxon>Metazoa</taxon>
        <taxon>Ecdysozoa</taxon>
        <taxon>Arthropoda</taxon>
        <taxon>Hexapoda</taxon>
        <taxon>Insecta</taxon>
        <taxon>Pterygota</taxon>
        <taxon>Neoptera</taxon>
        <taxon>Endopterygota</taxon>
        <taxon>Lepidoptera</taxon>
        <taxon>Glossata</taxon>
        <taxon>Ditrysia</taxon>
        <taxon>Tineoidea</taxon>
        <taxon>Psychidae</taxon>
        <taxon>Oiketicinae</taxon>
        <taxon>Eumeta</taxon>
    </lineage>
</organism>
<evidence type="ECO:0000313" key="2">
    <source>
        <dbReference type="Proteomes" id="UP000299102"/>
    </source>
</evidence>
<sequence>MINAIANANPDGGGGGTGGIVGFFCLSACLIYSVPRPALGGVAKLIHHMTSRLSHVVSHVTSRVNGRDVVRRSPASITAFHYTPS</sequence>
<evidence type="ECO:0000313" key="1">
    <source>
        <dbReference type="EMBL" id="GBP44447.1"/>
    </source>
</evidence>
<proteinExistence type="predicted"/>
<accession>A0A4C1W2V4</accession>
<dbReference type="EMBL" id="BGZK01000453">
    <property type="protein sequence ID" value="GBP44447.1"/>
    <property type="molecule type" value="Genomic_DNA"/>
</dbReference>
<comment type="caution">
    <text evidence="1">The sequence shown here is derived from an EMBL/GenBank/DDBJ whole genome shotgun (WGS) entry which is preliminary data.</text>
</comment>
<reference evidence="1 2" key="1">
    <citation type="journal article" date="2019" name="Commun. Biol.">
        <title>The bagworm genome reveals a unique fibroin gene that provides high tensile strength.</title>
        <authorList>
            <person name="Kono N."/>
            <person name="Nakamura H."/>
            <person name="Ohtoshi R."/>
            <person name="Tomita M."/>
            <person name="Numata K."/>
            <person name="Arakawa K."/>
        </authorList>
    </citation>
    <scope>NUCLEOTIDE SEQUENCE [LARGE SCALE GENOMIC DNA]</scope>
</reference>
<dbReference type="Proteomes" id="UP000299102">
    <property type="component" value="Unassembled WGS sequence"/>
</dbReference>